<evidence type="ECO:0000259" key="2">
    <source>
        <dbReference type="Pfam" id="PF01425"/>
    </source>
</evidence>
<dbReference type="SUPFAM" id="SSF75304">
    <property type="entry name" value="Amidase signature (AS) enzymes"/>
    <property type="match status" value="1"/>
</dbReference>
<dbReference type="PANTHER" id="PTHR42678:SF34">
    <property type="entry name" value="OS04G0183300 PROTEIN"/>
    <property type="match status" value="1"/>
</dbReference>
<keyword evidence="1" id="KW-0732">Signal</keyword>
<dbReference type="EC" id="3.5.1.4" evidence="3"/>
<name>A0A0P8BTV1_9CYAN</name>
<sequence>MKRVAVAIAAPVAIFAVIPSSVSAAIFKLQEATVADINKAFDVKVLTSEALTQLYLNRIEEYDDELNSIIAINPNVLEIARELDIERHTTGPRSPLHGIPVILKDNYDAFDLPTTAGSIALKGAIPPDDAFTVKQFRDAGAIIFAKSNMSEFASGVPGGSLQGLTSNPYSLNRSPAGSSGGTGASIAANFGVIGTGSDTGGSIRGPAAANGLVGIKPTLGLTSRDGIVPLALSFDVSGPMTRTVEDAAIALEIMAGTDPSDPATLESEGKVPDNYTQFLNKDALKGARIGVARDFFGRNLEVDQITMNAISVLESSGAEIVDSLFFPEEVIETKGSIYTRIRWPEFKAQIPDYLVTIGEEYPKTLAEIIEIVEKDDFFETYPTRLDLLRREEASVPLTDPDYIDALTNGRDLIRNSTLNLLESNRLDALIYPTSGCPASPLPGLEDATYLCESGPSPTDIANISGFPDIQVPSGFTSDGLPVSLSFLGNAYSEPTLIGLAYAFEQATNVRMAPSLFPALAGEEIEYESIPEPGMAATLVLLGVSAVGMKVVH</sequence>
<comment type="caution">
    <text evidence="3">The sequence shown here is derived from an EMBL/GenBank/DDBJ whole genome shotgun (WGS) entry which is preliminary data.</text>
</comment>
<dbReference type="AlphaFoldDB" id="A0A0P8BTV1"/>
<dbReference type="InterPro" id="IPR023631">
    <property type="entry name" value="Amidase_dom"/>
</dbReference>
<organism evidence="3 4">
    <name type="scientific">Phormidesmis priestleyi Ana</name>
    <dbReference type="NCBI Taxonomy" id="1666911"/>
    <lineage>
        <taxon>Bacteria</taxon>
        <taxon>Bacillati</taxon>
        <taxon>Cyanobacteriota</taxon>
        <taxon>Cyanophyceae</taxon>
        <taxon>Leptolyngbyales</taxon>
        <taxon>Leptolyngbyaceae</taxon>
        <taxon>Phormidesmis</taxon>
    </lineage>
</organism>
<dbReference type="Proteomes" id="UP000050465">
    <property type="component" value="Unassembled WGS sequence"/>
</dbReference>
<feature type="chain" id="PRO_5006148575" evidence="1">
    <location>
        <begin position="25"/>
        <end position="552"/>
    </location>
</feature>
<dbReference type="Gene3D" id="3.90.1300.10">
    <property type="entry name" value="Amidase signature (AS) domain"/>
    <property type="match status" value="1"/>
</dbReference>
<proteinExistence type="predicted"/>
<dbReference type="STRING" id="1666911.HLUCCA11_22025"/>
<keyword evidence="3" id="KW-0378">Hydrolase</keyword>
<gene>
    <name evidence="3" type="primary">amiE-3</name>
    <name evidence="3" type="ORF">HLUCCA11_22025</name>
</gene>
<protein>
    <submittedName>
        <fullName evidence="3">Amidase</fullName>
        <ecNumber evidence="3">3.5.1.4</ecNumber>
    </submittedName>
</protein>
<evidence type="ECO:0000313" key="4">
    <source>
        <dbReference type="Proteomes" id="UP000050465"/>
    </source>
</evidence>
<evidence type="ECO:0000313" key="3">
    <source>
        <dbReference type="EMBL" id="KPQ32238.1"/>
    </source>
</evidence>
<dbReference type="EMBL" id="LJZR01000064">
    <property type="protein sequence ID" value="KPQ32238.1"/>
    <property type="molecule type" value="Genomic_DNA"/>
</dbReference>
<reference evidence="3 4" key="1">
    <citation type="submission" date="2015-09" db="EMBL/GenBank/DDBJ databases">
        <title>Identification and resolution of microdiversity through metagenomic sequencing of parallel consortia.</title>
        <authorList>
            <person name="Nelson W.C."/>
            <person name="Romine M.F."/>
            <person name="Lindemann S.R."/>
        </authorList>
    </citation>
    <scope>NUCLEOTIDE SEQUENCE [LARGE SCALE GENOMIC DNA]</scope>
    <source>
        <strain evidence="3">Ana</strain>
    </source>
</reference>
<dbReference type="InterPro" id="IPR036928">
    <property type="entry name" value="AS_sf"/>
</dbReference>
<dbReference type="Pfam" id="PF01425">
    <property type="entry name" value="Amidase"/>
    <property type="match status" value="1"/>
</dbReference>
<evidence type="ECO:0000256" key="1">
    <source>
        <dbReference type="SAM" id="SignalP"/>
    </source>
</evidence>
<accession>A0A0P8BTV1</accession>
<dbReference type="PATRIC" id="fig|1666911.3.peg.4907"/>
<feature type="domain" description="Amidase" evidence="2">
    <location>
        <begin position="51"/>
        <end position="496"/>
    </location>
</feature>
<feature type="signal peptide" evidence="1">
    <location>
        <begin position="1"/>
        <end position="24"/>
    </location>
</feature>
<dbReference type="GO" id="GO:0004040">
    <property type="term" value="F:amidase activity"/>
    <property type="evidence" value="ECO:0007669"/>
    <property type="project" value="UniProtKB-EC"/>
</dbReference>
<dbReference type="PANTHER" id="PTHR42678">
    <property type="entry name" value="AMIDASE"/>
    <property type="match status" value="1"/>
</dbReference>